<reference evidence="1" key="1">
    <citation type="submission" date="2017-07" db="EMBL/GenBank/DDBJ databases">
        <title>Taro Niue Genome Assembly and Annotation.</title>
        <authorList>
            <person name="Atibalentja N."/>
            <person name="Keating K."/>
            <person name="Fields C.J."/>
        </authorList>
    </citation>
    <scope>NUCLEOTIDE SEQUENCE</scope>
    <source>
        <strain evidence="1">Niue_2</strain>
        <tissue evidence="1">Leaf</tissue>
    </source>
</reference>
<proteinExistence type="predicted"/>
<gene>
    <name evidence="1" type="ORF">Taro_053264</name>
</gene>
<keyword evidence="2" id="KW-1185">Reference proteome</keyword>
<sequence length="361" mass="39091">MLFPLSSSGGWRLAEGRRLVAELEWHRGARRWRPWCREGPLRFGSFKIVVVFVATPGCSIPAVCLPSDVATAVRVVTSEEASPWSDVTLLRRGCLSQLPFPSRWYRDGLGGPDKTWFASGVSVAEVVFRVFGPCRVCRRWLTVLLGVSGSAPHLRACPVQRLSPFLGTPILGSLLREFSGLRACSISPSHCLALRWFQSRVGRVGMGPQLGQAAVVGCVVLGCGSLASLYLGSLVALAYTVVVAWPCLVSVGSVGHPTAVSVAHSLVLSVVAPVCSSLNSWRVQSPGWFCLWALDLVEVWDVGACVVRFGSHVVALVFRELLVSAGACRVPAVLDGRDSLSQEFVAVRLWWQFVRRALLAV</sequence>
<accession>A0A843XLP1</accession>
<organism evidence="1 2">
    <name type="scientific">Colocasia esculenta</name>
    <name type="common">Wild taro</name>
    <name type="synonym">Arum esculentum</name>
    <dbReference type="NCBI Taxonomy" id="4460"/>
    <lineage>
        <taxon>Eukaryota</taxon>
        <taxon>Viridiplantae</taxon>
        <taxon>Streptophyta</taxon>
        <taxon>Embryophyta</taxon>
        <taxon>Tracheophyta</taxon>
        <taxon>Spermatophyta</taxon>
        <taxon>Magnoliopsida</taxon>
        <taxon>Liliopsida</taxon>
        <taxon>Araceae</taxon>
        <taxon>Aroideae</taxon>
        <taxon>Colocasieae</taxon>
        <taxon>Colocasia</taxon>
    </lineage>
</organism>
<evidence type="ECO:0000313" key="2">
    <source>
        <dbReference type="Proteomes" id="UP000652761"/>
    </source>
</evidence>
<dbReference type="EMBL" id="NMUH01009633">
    <property type="protein sequence ID" value="MQM20246.1"/>
    <property type="molecule type" value="Genomic_DNA"/>
</dbReference>
<dbReference type="AlphaFoldDB" id="A0A843XLP1"/>
<evidence type="ECO:0000313" key="1">
    <source>
        <dbReference type="EMBL" id="MQM20246.1"/>
    </source>
</evidence>
<name>A0A843XLP1_COLES</name>
<comment type="caution">
    <text evidence="1">The sequence shown here is derived from an EMBL/GenBank/DDBJ whole genome shotgun (WGS) entry which is preliminary data.</text>
</comment>
<protein>
    <submittedName>
        <fullName evidence="1">Uncharacterized protein</fullName>
    </submittedName>
</protein>
<dbReference type="Proteomes" id="UP000652761">
    <property type="component" value="Unassembled WGS sequence"/>
</dbReference>